<evidence type="ECO:0000256" key="2">
    <source>
        <dbReference type="ARBA" id="ARBA00009178"/>
    </source>
</evidence>
<evidence type="ECO:0000256" key="5">
    <source>
        <dbReference type="ARBA" id="ARBA00022729"/>
    </source>
</evidence>
<dbReference type="InterPro" id="IPR008801">
    <property type="entry name" value="RALF"/>
</dbReference>
<evidence type="ECO:0000256" key="3">
    <source>
        <dbReference type="ARBA" id="ARBA00022525"/>
    </source>
</evidence>
<comment type="similarity">
    <text evidence="2">Belongs to the plant rapid alkalinization factor (RALF) family.</text>
</comment>
<evidence type="ECO:0000256" key="6">
    <source>
        <dbReference type="ARBA" id="ARBA00023157"/>
    </source>
</evidence>
<dbReference type="Pfam" id="PF05498">
    <property type="entry name" value="RALF"/>
    <property type="match status" value="2"/>
</dbReference>
<organism evidence="8 9">
    <name type="scientific">Gossypium arboreum</name>
    <name type="common">Tree cotton</name>
    <name type="synonym">Gossypium nanking</name>
    <dbReference type="NCBI Taxonomy" id="29729"/>
    <lineage>
        <taxon>Eukaryota</taxon>
        <taxon>Viridiplantae</taxon>
        <taxon>Streptophyta</taxon>
        <taxon>Embryophyta</taxon>
        <taxon>Tracheophyta</taxon>
        <taxon>Spermatophyta</taxon>
        <taxon>Magnoliopsida</taxon>
        <taxon>eudicotyledons</taxon>
        <taxon>Gunneridae</taxon>
        <taxon>Pentapetalae</taxon>
        <taxon>rosids</taxon>
        <taxon>malvids</taxon>
        <taxon>Malvales</taxon>
        <taxon>Malvaceae</taxon>
        <taxon>Malvoideae</taxon>
        <taxon>Gossypium</taxon>
    </lineage>
</organism>
<reference evidence="8 9" key="1">
    <citation type="submission" date="2023-03" db="EMBL/GenBank/DDBJ databases">
        <title>WGS of Gossypium arboreum.</title>
        <authorList>
            <person name="Yu D."/>
        </authorList>
    </citation>
    <scope>NUCLEOTIDE SEQUENCE [LARGE SCALE GENOMIC DNA]</scope>
    <source>
        <tissue evidence="8">Leaf</tissue>
    </source>
</reference>
<keyword evidence="4" id="KW-0372">Hormone</keyword>
<name>A0ABR0PRW0_GOSAR</name>
<evidence type="ECO:0000313" key="9">
    <source>
        <dbReference type="Proteomes" id="UP001358586"/>
    </source>
</evidence>
<keyword evidence="5 7" id="KW-0732">Signal</keyword>
<dbReference type="PANTHER" id="PTHR33136:SF89">
    <property type="entry name" value="PROTEIN RALF-LIKE 19"/>
    <property type="match status" value="1"/>
</dbReference>
<keyword evidence="3" id="KW-0964">Secreted</keyword>
<accession>A0ABR0PRW0</accession>
<proteinExistence type="inferred from homology"/>
<dbReference type="PANTHER" id="PTHR33136">
    <property type="entry name" value="RAPID ALKALINIZATION FACTOR-LIKE"/>
    <property type="match status" value="1"/>
</dbReference>
<evidence type="ECO:0000313" key="8">
    <source>
        <dbReference type="EMBL" id="KAK5826974.1"/>
    </source>
</evidence>
<sequence>MGSKVWLMFMPLALAMMTGCSTATIFNKGHRYFRTSNRGLLVEKIDEIEPEMMMDSETDDQLVSLGIRYVSYASLQATTVPCNKRALAMVANSSTTTATFNKTLAHFGTGVGALWTRNIEDNETEMMMMMKDSETNRLLLNGEKRRYISYISLHQILIPCDQRGQCYCACQRGKPAN</sequence>
<evidence type="ECO:0000256" key="4">
    <source>
        <dbReference type="ARBA" id="ARBA00022702"/>
    </source>
</evidence>
<feature type="signal peptide" evidence="7">
    <location>
        <begin position="1"/>
        <end position="22"/>
    </location>
</feature>
<dbReference type="Proteomes" id="UP001358586">
    <property type="component" value="Chromosome 6"/>
</dbReference>
<protein>
    <submittedName>
        <fullName evidence="8">Uncharacterized protein</fullName>
    </submittedName>
</protein>
<dbReference type="EMBL" id="JARKNE010000006">
    <property type="protein sequence ID" value="KAK5826974.1"/>
    <property type="molecule type" value="Genomic_DNA"/>
</dbReference>
<comment type="subcellular location">
    <subcellularLocation>
        <location evidence="1">Secreted</location>
    </subcellularLocation>
</comment>
<evidence type="ECO:0000256" key="1">
    <source>
        <dbReference type="ARBA" id="ARBA00004613"/>
    </source>
</evidence>
<keyword evidence="6" id="KW-1015">Disulfide bond</keyword>
<dbReference type="PROSITE" id="PS51257">
    <property type="entry name" value="PROKAR_LIPOPROTEIN"/>
    <property type="match status" value="1"/>
</dbReference>
<gene>
    <name evidence="8" type="ORF">PVK06_021907</name>
</gene>
<comment type="caution">
    <text evidence="8">The sequence shown here is derived from an EMBL/GenBank/DDBJ whole genome shotgun (WGS) entry which is preliminary data.</text>
</comment>
<feature type="chain" id="PRO_5046148405" evidence="7">
    <location>
        <begin position="23"/>
        <end position="177"/>
    </location>
</feature>
<keyword evidence="9" id="KW-1185">Reference proteome</keyword>
<evidence type="ECO:0000256" key="7">
    <source>
        <dbReference type="SAM" id="SignalP"/>
    </source>
</evidence>